<dbReference type="InterPro" id="IPR013229">
    <property type="entry name" value="PEGA"/>
</dbReference>
<protein>
    <submittedName>
        <fullName evidence="3">PEGA domain-containing protein</fullName>
    </submittedName>
</protein>
<evidence type="ECO:0000313" key="4">
    <source>
        <dbReference type="Proteomes" id="UP001595803"/>
    </source>
</evidence>
<feature type="signal peptide" evidence="1">
    <location>
        <begin position="1"/>
        <end position="20"/>
    </location>
</feature>
<feature type="chain" id="PRO_5046634388" evidence="1">
    <location>
        <begin position="21"/>
        <end position="312"/>
    </location>
</feature>
<evidence type="ECO:0000259" key="2">
    <source>
        <dbReference type="Pfam" id="PF08308"/>
    </source>
</evidence>
<dbReference type="Pfam" id="PF08308">
    <property type="entry name" value="PEGA"/>
    <property type="match status" value="1"/>
</dbReference>
<dbReference type="PROSITE" id="PS51257">
    <property type="entry name" value="PROKAR_LIPOPROTEIN"/>
    <property type="match status" value="1"/>
</dbReference>
<evidence type="ECO:0000313" key="3">
    <source>
        <dbReference type="EMBL" id="MFC3831835.1"/>
    </source>
</evidence>
<evidence type="ECO:0000256" key="1">
    <source>
        <dbReference type="SAM" id="SignalP"/>
    </source>
</evidence>
<dbReference type="EMBL" id="JBHRZG010000002">
    <property type="protein sequence ID" value="MFC3831835.1"/>
    <property type="molecule type" value="Genomic_DNA"/>
</dbReference>
<proteinExistence type="predicted"/>
<keyword evidence="1" id="KW-0732">Signal</keyword>
<name>A0ABV7Z6F6_9DEIO</name>
<keyword evidence="4" id="KW-1185">Reference proteome</keyword>
<dbReference type="PANTHER" id="PTHR36194:SF1">
    <property type="entry name" value="S-LAYER-LIKE PROTEIN"/>
    <property type="match status" value="1"/>
</dbReference>
<dbReference type="Proteomes" id="UP001595803">
    <property type="component" value="Unassembled WGS sequence"/>
</dbReference>
<feature type="domain" description="PEGA" evidence="2">
    <location>
        <begin position="161"/>
        <end position="228"/>
    </location>
</feature>
<organism evidence="3 4">
    <name type="scientific">Deinococcus rufus</name>
    <dbReference type="NCBI Taxonomy" id="2136097"/>
    <lineage>
        <taxon>Bacteria</taxon>
        <taxon>Thermotogati</taxon>
        <taxon>Deinococcota</taxon>
        <taxon>Deinococci</taxon>
        <taxon>Deinococcales</taxon>
        <taxon>Deinococcaceae</taxon>
        <taxon>Deinococcus</taxon>
    </lineage>
</organism>
<gene>
    <name evidence="3" type="ORF">ACFOSB_03025</name>
</gene>
<comment type="caution">
    <text evidence="3">The sequence shown here is derived from an EMBL/GenBank/DDBJ whole genome shotgun (WGS) entry which is preliminary data.</text>
</comment>
<dbReference type="PANTHER" id="PTHR36194">
    <property type="entry name" value="S-LAYER-LIKE PROTEIN"/>
    <property type="match status" value="1"/>
</dbReference>
<reference evidence="4" key="1">
    <citation type="journal article" date="2019" name="Int. J. Syst. Evol. Microbiol.">
        <title>The Global Catalogue of Microorganisms (GCM) 10K type strain sequencing project: providing services to taxonomists for standard genome sequencing and annotation.</title>
        <authorList>
            <consortium name="The Broad Institute Genomics Platform"/>
            <consortium name="The Broad Institute Genome Sequencing Center for Infectious Disease"/>
            <person name="Wu L."/>
            <person name="Ma J."/>
        </authorList>
    </citation>
    <scope>NUCLEOTIDE SEQUENCE [LARGE SCALE GENOMIC DNA]</scope>
    <source>
        <strain evidence="4">CCTCC AB 2017081</strain>
    </source>
</reference>
<accession>A0ABV7Z6F6</accession>
<sequence>MKTARWSWAMVAALSGALVACVPAPLRAQAGAQVQVGVRLSAPAVTTVTGETLYRPPGPGALLVTTDRAAYVSSLVLTAGQPVQVVTVGAVGAATEVPVRLPPTGGFTQVFTVASVVPLDVTGAQGARTLDDAGRAVQAAAASLPAGAYTVTTTAFTVGRFGTLRVVASVPGAEVRVDGRLAGYAPVTIPDVPVGSVTVSVSAPGLADRSQRVTVTENGVVEVRAVLAPITGTLSVSSDVPAQVLVGGSAVGQVAGVGQPLRVKVRPGTVGVNVLPINPALEPQNLLVRITASQVTSIRCGTEAGAYTCKTP</sequence>
<dbReference type="RefSeq" id="WP_322473889.1">
    <property type="nucleotide sequence ID" value="NZ_JBHRZG010000002.1"/>
</dbReference>